<dbReference type="GO" id="GO:0019628">
    <property type="term" value="P:urate catabolic process"/>
    <property type="evidence" value="ECO:0007669"/>
    <property type="project" value="UniProtKB-UniPathway"/>
</dbReference>
<evidence type="ECO:0000259" key="7">
    <source>
        <dbReference type="Pfam" id="PF09349"/>
    </source>
</evidence>
<organism evidence="8">
    <name type="scientific">uncultured Rubrobacteraceae bacterium</name>
    <dbReference type="NCBI Taxonomy" id="349277"/>
    <lineage>
        <taxon>Bacteria</taxon>
        <taxon>Bacillati</taxon>
        <taxon>Actinomycetota</taxon>
        <taxon>Rubrobacteria</taxon>
        <taxon>Rubrobacterales</taxon>
        <taxon>Rubrobacteraceae</taxon>
        <taxon>environmental samples</taxon>
    </lineage>
</organism>
<comment type="pathway">
    <text evidence="2">Purine metabolism; urate degradation; (S)-allantoin from urate: step 3/3.</text>
</comment>
<dbReference type="GO" id="GO:0000255">
    <property type="term" value="P:allantoin metabolic process"/>
    <property type="evidence" value="ECO:0007669"/>
    <property type="project" value="InterPro"/>
</dbReference>
<evidence type="ECO:0000256" key="3">
    <source>
        <dbReference type="ARBA" id="ARBA00012257"/>
    </source>
</evidence>
<keyword evidence="5" id="KW-0210">Decarboxylase</keyword>
<dbReference type="InterPro" id="IPR017580">
    <property type="entry name" value="OHCU_decarboxylase-1"/>
</dbReference>
<evidence type="ECO:0000256" key="4">
    <source>
        <dbReference type="ARBA" id="ARBA00022631"/>
    </source>
</evidence>
<evidence type="ECO:0000256" key="2">
    <source>
        <dbReference type="ARBA" id="ARBA00004754"/>
    </source>
</evidence>
<dbReference type="Gene3D" id="1.10.3330.10">
    <property type="entry name" value="Oxo-4-hydroxy-4-carboxy-5-ureidoimidazoline decarboxylase"/>
    <property type="match status" value="1"/>
</dbReference>
<dbReference type="GO" id="GO:0006144">
    <property type="term" value="P:purine nucleobase metabolic process"/>
    <property type="evidence" value="ECO:0007669"/>
    <property type="project" value="UniProtKB-KW"/>
</dbReference>
<reference evidence="8" key="1">
    <citation type="submission" date="2020-02" db="EMBL/GenBank/DDBJ databases">
        <authorList>
            <person name="Meier V. D."/>
        </authorList>
    </citation>
    <scope>NUCLEOTIDE SEQUENCE</scope>
    <source>
        <strain evidence="8">AVDCRST_MAG02</strain>
    </source>
</reference>
<dbReference type="EMBL" id="CADCVH010000108">
    <property type="protein sequence ID" value="CAA9473966.1"/>
    <property type="molecule type" value="Genomic_DNA"/>
</dbReference>
<dbReference type="EC" id="4.1.1.97" evidence="3"/>
<dbReference type="InterPro" id="IPR018020">
    <property type="entry name" value="OHCU_decarboxylase"/>
</dbReference>
<evidence type="ECO:0000256" key="6">
    <source>
        <dbReference type="ARBA" id="ARBA00023239"/>
    </source>
</evidence>
<sequence>MPKKFSIEEVNRMDAEEFISRFGSLFEHSPWVAKGAWQERPFDDLDGLHGAFVDTVHRATMEGRVALIRAHPDLAGKAALAGELTSESASEQASAGLDRLSPEEYAEFHHLNTAYREKFGLPYVVCVRDHTKETIFAGARRRLANSRREEIEAALGEIARISRRRLEDLVGEPANGGDAS</sequence>
<dbReference type="GO" id="GO:0051997">
    <property type="term" value="F:2-oxo-4-hydroxy-4-carboxy-5-ureidoimidazoline decarboxylase activity"/>
    <property type="evidence" value="ECO:0007669"/>
    <property type="project" value="UniProtKB-EC"/>
</dbReference>
<feature type="domain" description="Oxo-4-hydroxy-4-carboxy-5-ureidoimidazoline decarboxylase" evidence="7">
    <location>
        <begin position="11"/>
        <end position="167"/>
    </location>
</feature>
<dbReference type="InterPro" id="IPR036778">
    <property type="entry name" value="OHCU_decarboxylase_sf"/>
</dbReference>
<gene>
    <name evidence="8" type="ORF">AVDCRST_MAG02-4310</name>
</gene>
<dbReference type="Pfam" id="PF09349">
    <property type="entry name" value="OHCU_decarbox"/>
    <property type="match status" value="1"/>
</dbReference>
<dbReference type="AlphaFoldDB" id="A0A6J4RHI8"/>
<accession>A0A6J4RHI8</accession>
<dbReference type="SUPFAM" id="SSF158694">
    <property type="entry name" value="UraD-Like"/>
    <property type="match status" value="1"/>
</dbReference>
<comment type="catalytic activity">
    <reaction evidence="1">
        <text>5-hydroxy-2-oxo-4-ureido-2,5-dihydro-1H-imidazole-5-carboxylate + H(+) = (S)-allantoin + CO2</text>
        <dbReference type="Rhea" id="RHEA:26301"/>
        <dbReference type="ChEBI" id="CHEBI:15378"/>
        <dbReference type="ChEBI" id="CHEBI:15678"/>
        <dbReference type="ChEBI" id="CHEBI:16526"/>
        <dbReference type="ChEBI" id="CHEBI:58639"/>
        <dbReference type="EC" id="4.1.1.97"/>
    </reaction>
</comment>
<keyword evidence="6 8" id="KW-0456">Lyase</keyword>
<protein>
    <recommendedName>
        <fullName evidence="3">2-oxo-4-hydroxy-4-carboxy-5-ureidoimidazoline decarboxylase</fullName>
        <ecNumber evidence="3">4.1.1.97</ecNumber>
    </recommendedName>
</protein>
<dbReference type="UniPathway" id="UPA00394">
    <property type="reaction ID" value="UER00652"/>
</dbReference>
<keyword evidence="4" id="KW-0659">Purine metabolism</keyword>
<proteinExistence type="predicted"/>
<evidence type="ECO:0000313" key="8">
    <source>
        <dbReference type="EMBL" id="CAA9473966.1"/>
    </source>
</evidence>
<name>A0A6J4RHI8_9ACTN</name>
<dbReference type="PANTHER" id="PTHR43466">
    <property type="entry name" value="2-OXO-4-HYDROXY-4-CARBOXY-5-UREIDOIMIDAZOLINE DECARBOXYLASE-RELATED"/>
    <property type="match status" value="1"/>
</dbReference>
<dbReference type="PANTHER" id="PTHR43466:SF1">
    <property type="entry name" value="2-OXO-4-HYDROXY-4-CARBOXY-5-UREIDOIMIDAZOLINE DECARBOXYLASE-RELATED"/>
    <property type="match status" value="1"/>
</dbReference>
<dbReference type="NCBIfam" id="TIGR03164">
    <property type="entry name" value="UHCUDC"/>
    <property type="match status" value="1"/>
</dbReference>
<evidence type="ECO:0000256" key="1">
    <source>
        <dbReference type="ARBA" id="ARBA00001163"/>
    </source>
</evidence>
<evidence type="ECO:0000256" key="5">
    <source>
        <dbReference type="ARBA" id="ARBA00022793"/>
    </source>
</evidence>